<evidence type="ECO:0000313" key="2">
    <source>
        <dbReference type="Proteomes" id="UP000439903"/>
    </source>
</evidence>
<dbReference type="EMBL" id="WTPW01000610">
    <property type="protein sequence ID" value="KAF0495080.1"/>
    <property type="molecule type" value="Genomic_DNA"/>
</dbReference>
<accession>A0A8H4EJ50</accession>
<evidence type="ECO:0000313" key="1">
    <source>
        <dbReference type="EMBL" id="KAF0495080.1"/>
    </source>
</evidence>
<gene>
    <name evidence="1" type="ORF">F8M41_021175</name>
</gene>
<comment type="caution">
    <text evidence="1">The sequence shown here is derived from an EMBL/GenBank/DDBJ whole genome shotgun (WGS) entry which is preliminary data.</text>
</comment>
<protein>
    <submittedName>
        <fullName evidence="1">Uncharacterized protein</fullName>
    </submittedName>
</protein>
<keyword evidence="2" id="KW-1185">Reference proteome</keyword>
<dbReference type="AlphaFoldDB" id="A0A8H4EJ50"/>
<proteinExistence type="predicted"/>
<sequence>MLRYNFRRIEIGIKINKNKDHIHLEVLDDKICIPKQDFLRLVSNIEYLQENQKDEIFEEIIENIEAINEDIENINENNTSNST</sequence>
<dbReference type="OrthoDB" id="10474182at2759"/>
<dbReference type="Proteomes" id="UP000439903">
    <property type="component" value="Unassembled WGS sequence"/>
</dbReference>
<reference evidence="1 2" key="1">
    <citation type="journal article" date="2019" name="Environ. Microbiol.">
        <title>At the nexus of three kingdoms: the genome of the mycorrhizal fungus Gigaspora margarita provides insights into plant, endobacterial and fungal interactions.</title>
        <authorList>
            <person name="Venice F."/>
            <person name="Ghignone S."/>
            <person name="Salvioli di Fossalunga A."/>
            <person name="Amselem J."/>
            <person name="Novero M."/>
            <person name="Xianan X."/>
            <person name="Sedzielewska Toro K."/>
            <person name="Morin E."/>
            <person name="Lipzen A."/>
            <person name="Grigoriev I.V."/>
            <person name="Henrissat B."/>
            <person name="Martin F.M."/>
            <person name="Bonfante P."/>
        </authorList>
    </citation>
    <scope>NUCLEOTIDE SEQUENCE [LARGE SCALE GENOMIC DNA]</scope>
    <source>
        <strain evidence="1 2">BEG34</strain>
    </source>
</reference>
<organism evidence="1 2">
    <name type="scientific">Gigaspora margarita</name>
    <dbReference type="NCBI Taxonomy" id="4874"/>
    <lineage>
        <taxon>Eukaryota</taxon>
        <taxon>Fungi</taxon>
        <taxon>Fungi incertae sedis</taxon>
        <taxon>Mucoromycota</taxon>
        <taxon>Glomeromycotina</taxon>
        <taxon>Glomeromycetes</taxon>
        <taxon>Diversisporales</taxon>
        <taxon>Gigasporaceae</taxon>
        <taxon>Gigaspora</taxon>
    </lineage>
</organism>
<name>A0A8H4EJ50_GIGMA</name>